<dbReference type="AlphaFoldDB" id="A0A286G1B5"/>
<dbReference type="OrthoDB" id="9805733at2"/>
<protein>
    <recommendedName>
        <fullName evidence="4">Cysteine synthase B</fullName>
    </recommendedName>
    <alternativeName>
        <fullName evidence="5">O-acetylserine (thiol)-lyase B</fullName>
    </alternativeName>
    <alternativeName>
        <fullName evidence="6">O-acetylserine sulfhydrylase B</fullName>
    </alternativeName>
</protein>
<dbReference type="FunFam" id="3.40.50.1100:FF:000118">
    <property type="entry name" value="Related to CYS4-cystathionine beta-synthase"/>
    <property type="match status" value="1"/>
</dbReference>
<feature type="domain" description="CBS" evidence="8">
    <location>
        <begin position="399"/>
        <end position="452"/>
    </location>
</feature>
<evidence type="ECO:0000256" key="3">
    <source>
        <dbReference type="ARBA" id="ARBA00022898"/>
    </source>
</evidence>
<dbReference type="GO" id="GO:0016765">
    <property type="term" value="F:transferase activity, transferring alkyl or aryl (other than methyl) groups"/>
    <property type="evidence" value="ECO:0007669"/>
    <property type="project" value="UniProtKB-ARBA"/>
</dbReference>
<dbReference type="Proteomes" id="UP000219621">
    <property type="component" value="Unassembled WGS sequence"/>
</dbReference>
<dbReference type="RefSeq" id="WP_097277103.1">
    <property type="nucleotide sequence ID" value="NZ_OCNJ01000001.1"/>
</dbReference>
<keyword evidence="7" id="KW-0129">CBS domain</keyword>
<dbReference type="CDD" id="cd01561">
    <property type="entry name" value="CBS_like"/>
    <property type="match status" value="1"/>
</dbReference>
<dbReference type="PROSITE" id="PS00901">
    <property type="entry name" value="CYS_SYNTHASE"/>
    <property type="match status" value="1"/>
</dbReference>
<dbReference type="PANTHER" id="PTHR10314">
    <property type="entry name" value="CYSTATHIONINE BETA-SYNTHASE"/>
    <property type="match status" value="1"/>
</dbReference>
<evidence type="ECO:0000259" key="8">
    <source>
        <dbReference type="PROSITE" id="PS51371"/>
    </source>
</evidence>
<keyword evidence="3" id="KW-0663">Pyridoxal phosphate</keyword>
<name>A0A286G1B5_9PROT</name>
<dbReference type="InterPro" id="IPR046342">
    <property type="entry name" value="CBS_dom_sf"/>
</dbReference>
<evidence type="ECO:0000256" key="7">
    <source>
        <dbReference type="PROSITE-ProRule" id="PRU00703"/>
    </source>
</evidence>
<dbReference type="Pfam" id="PF00291">
    <property type="entry name" value="PALP"/>
    <property type="match status" value="1"/>
</dbReference>
<evidence type="ECO:0000313" key="9">
    <source>
        <dbReference type="EMBL" id="SOD89337.1"/>
    </source>
</evidence>
<keyword evidence="10" id="KW-1185">Reference proteome</keyword>
<dbReference type="Pfam" id="PF00571">
    <property type="entry name" value="CBS"/>
    <property type="match status" value="2"/>
</dbReference>
<gene>
    <name evidence="9" type="ORF">SAMN05421508_101186</name>
</gene>
<evidence type="ECO:0000256" key="6">
    <source>
        <dbReference type="ARBA" id="ARBA00079153"/>
    </source>
</evidence>
<proteinExistence type="inferred from homology"/>
<accession>A0A286G1B5</accession>
<dbReference type="SUPFAM" id="SSF54631">
    <property type="entry name" value="CBS-domain pair"/>
    <property type="match status" value="1"/>
</dbReference>
<evidence type="ECO:0000256" key="1">
    <source>
        <dbReference type="ARBA" id="ARBA00001933"/>
    </source>
</evidence>
<dbReference type="InterPro" id="IPR050214">
    <property type="entry name" value="Cys_Synth/Cystath_Beta-Synth"/>
</dbReference>
<comment type="cofactor">
    <cofactor evidence="1">
        <name>pyridoxal 5'-phosphate</name>
        <dbReference type="ChEBI" id="CHEBI:597326"/>
    </cofactor>
</comment>
<dbReference type="Gene3D" id="3.10.580.10">
    <property type="entry name" value="CBS-domain"/>
    <property type="match status" value="1"/>
</dbReference>
<evidence type="ECO:0000256" key="2">
    <source>
        <dbReference type="ARBA" id="ARBA00007103"/>
    </source>
</evidence>
<evidence type="ECO:0000313" key="10">
    <source>
        <dbReference type="Proteomes" id="UP000219621"/>
    </source>
</evidence>
<reference evidence="9 10" key="1">
    <citation type="submission" date="2017-09" db="EMBL/GenBank/DDBJ databases">
        <authorList>
            <person name="Ehlers B."/>
            <person name="Leendertz F.H."/>
        </authorList>
    </citation>
    <scope>NUCLEOTIDE SEQUENCE [LARGE SCALE GENOMIC DNA]</scope>
    <source>
        <strain evidence="9 10">USBA 140</strain>
    </source>
</reference>
<organism evidence="9 10">
    <name type="scientific">Caenispirillum bisanense</name>
    <dbReference type="NCBI Taxonomy" id="414052"/>
    <lineage>
        <taxon>Bacteria</taxon>
        <taxon>Pseudomonadati</taxon>
        <taxon>Pseudomonadota</taxon>
        <taxon>Alphaproteobacteria</taxon>
        <taxon>Rhodospirillales</taxon>
        <taxon>Novispirillaceae</taxon>
        <taxon>Caenispirillum</taxon>
    </lineage>
</organism>
<evidence type="ECO:0000256" key="4">
    <source>
        <dbReference type="ARBA" id="ARBA00072081"/>
    </source>
</evidence>
<dbReference type="InterPro" id="IPR001216">
    <property type="entry name" value="P-phosphate_BS"/>
</dbReference>
<dbReference type="SUPFAM" id="SSF53686">
    <property type="entry name" value="Tryptophan synthase beta subunit-like PLP-dependent enzymes"/>
    <property type="match status" value="1"/>
</dbReference>
<sequence length="452" mass="48780">MNTLDLIGNTPLVEITGLDTGPCRLFAKLENQNPGGSIKDRIGKSMIEAFERDGRLKPGGTLVEATAGNTGLGLAQVAARKGYRLILVIPDKMSREKVQHLKALGVEVVMTRSDVEKGHPEYYQDKAEKLAAEIPGAVYVNQFGNPANPLAHETGTGPEIWEQMDHDVDAIVCGVGSAGTITGLSRFFAGVSPKTTFVLADPKGSVLAEYTRSGTMPKAGSWLVEGIGEDFLPPIADLSRVGAAYEISDKESFLAARELLAKEGILGGSSTGTLLAAALRYCREQTEPKRVVFFVCDSGNKYLSKMYNDHWMADHGFLDRPKSGDLRDLIARRHGVGDTVTLAPDDTLQVAYGRMKLYDVSQLPVTRGDEVVGILDESDLLLSVMGDAAAWKTAVGAVMTTKLETLPPTADVSDLLPIFARDRVAIIVEDGRFLGLITRIDLLNHLRTRADA</sequence>
<dbReference type="GO" id="GO:0006535">
    <property type="term" value="P:cysteine biosynthetic process from serine"/>
    <property type="evidence" value="ECO:0007669"/>
    <property type="project" value="InterPro"/>
</dbReference>
<dbReference type="InterPro" id="IPR046353">
    <property type="entry name" value="CBS_C"/>
</dbReference>
<dbReference type="SMART" id="SM00116">
    <property type="entry name" value="CBS"/>
    <property type="match status" value="2"/>
</dbReference>
<dbReference type="InterPro" id="IPR001926">
    <property type="entry name" value="TrpB-like_PALP"/>
</dbReference>
<dbReference type="FunFam" id="3.40.50.1100:FF:000003">
    <property type="entry name" value="Cystathionine beta-synthase"/>
    <property type="match status" value="1"/>
</dbReference>
<dbReference type="Gene3D" id="3.40.50.1100">
    <property type="match status" value="2"/>
</dbReference>
<dbReference type="CDD" id="cd04608">
    <property type="entry name" value="CBS_pair_CBS"/>
    <property type="match status" value="1"/>
</dbReference>
<evidence type="ECO:0000256" key="5">
    <source>
        <dbReference type="ARBA" id="ARBA00078257"/>
    </source>
</evidence>
<dbReference type="EMBL" id="OCNJ01000001">
    <property type="protein sequence ID" value="SOD89337.1"/>
    <property type="molecule type" value="Genomic_DNA"/>
</dbReference>
<dbReference type="PROSITE" id="PS51371">
    <property type="entry name" value="CBS"/>
    <property type="match status" value="2"/>
</dbReference>
<dbReference type="InterPro" id="IPR036052">
    <property type="entry name" value="TrpB-like_PALP_sf"/>
</dbReference>
<feature type="domain" description="CBS" evidence="8">
    <location>
        <begin position="331"/>
        <end position="393"/>
    </location>
</feature>
<comment type="similarity">
    <text evidence="2">Belongs to the cysteine synthase/cystathionine beta-synthase family.</text>
</comment>
<dbReference type="InterPro" id="IPR000644">
    <property type="entry name" value="CBS_dom"/>
</dbReference>